<accession>A0A5C5GG35</accession>
<dbReference type="RefSeq" id="WP_140193700.1">
    <property type="nucleotide sequence ID" value="NZ_CP065915.1"/>
</dbReference>
<dbReference type="Pfam" id="PF06754">
    <property type="entry name" value="PhnG"/>
    <property type="match status" value="1"/>
</dbReference>
<evidence type="ECO:0000313" key="1">
    <source>
        <dbReference type="EMBL" id="TNY33017.1"/>
    </source>
</evidence>
<gene>
    <name evidence="1" type="primary">phnG</name>
    <name evidence="1" type="ORF">FHY64_06995</name>
</gene>
<proteinExistence type="predicted"/>
<name>A0A5C5GG35_9RHOB</name>
<reference evidence="1 2" key="1">
    <citation type="submission" date="2019-06" db="EMBL/GenBank/DDBJ databases">
        <title>Genome of new Rhodobacteraceae sp. SM1903.</title>
        <authorList>
            <person name="Ren X."/>
        </authorList>
    </citation>
    <scope>NUCLEOTIDE SEQUENCE [LARGE SCALE GENOMIC DNA]</scope>
    <source>
        <strain evidence="1 2">SM1903</strain>
    </source>
</reference>
<dbReference type="GO" id="GO:0015716">
    <property type="term" value="P:organic phosphonate transport"/>
    <property type="evidence" value="ECO:0007669"/>
    <property type="project" value="InterPro"/>
</dbReference>
<dbReference type="NCBIfam" id="TIGR03293">
    <property type="entry name" value="PhnG_redo"/>
    <property type="match status" value="1"/>
</dbReference>
<sequence length="143" mass="15360">MTRADDMGLLARAIPESLASALEAVGDLPSHDWLRPPESGTVMMRGRTGGTGAPFNLGEVTATRCALLLADGTEGHAFVQGRDREHATRAALVDALLQGARADDVRRAVIEPLAREEAERRQKTAAKAEATRVEFETLVRGED</sequence>
<evidence type="ECO:0000313" key="2">
    <source>
        <dbReference type="Proteomes" id="UP000314011"/>
    </source>
</evidence>
<dbReference type="OrthoDB" id="530475at2"/>
<dbReference type="InterPro" id="IPR009609">
    <property type="entry name" value="Phosphonate_metab_PhnG"/>
</dbReference>
<dbReference type="EMBL" id="VFFF01000001">
    <property type="protein sequence ID" value="TNY33017.1"/>
    <property type="molecule type" value="Genomic_DNA"/>
</dbReference>
<keyword evidence="2" id="KW-1185">Reference proteome</keyword>
<protein>
    <submittedName>
        <fullName evidence="1">Phosphonate C-P lyase system protein PhnG</fullName>
    </submittedName>
</protein>
<dbReference type="GO" id="GO:0016829">
    <property type="term" value="F:lyase activity"/>
    <property type="evidence" value="ECO:0007669"/>
    <property type="project" value="UniProtKB-KW"/>
</dbReference>
<dbReference type="Proteomes" id="UP000314011">
    <property type="component" value="Unassembled WGS sequence"/>
</dbReference>
<comment type="caution">
    <text evidence="1">The sequence shown here is derived from an EMBL/GenBank/DDBJ whole genome shotgun (WGS) entry which is preliminary data.</text>
</comment>
<keyword evidence="1" id="KW-0456">Lyase</keyword>
<dbReference type="GO" id="GO:0019634">
    <property type="term" value="P:organic phosphonate metabolic process"/>
    <property type="evidence" value="ECO:0007669"/>
    <property type="project" value="InterPro"/>
</dbReference>
<organism evidence="1 2">
    <name type="scientific">Pelagovum pacificum</name>
    <dbReference type="NCBI Taxonomy" id="2588711"/>
    <lineage>
        <taxon>Bacteria</taxon>
        <taxon>Pseudomonadati</taxon>
        <taxon>Pseudomonadota</taxon>
        <taxon>Alphaproteobacteria</taxon>
        <taxon>Rhodobacterales</taxon>
        <taxon>Paracoccaceae</taxon>
        <taxon>Pelagovum</taxon>
    </lineage>
</organism>
<dbReference type="AlphaFoldDB" id="A0A5C5GG35"/>